<proteinExistence type="predicted"/>
<feature type="domain" description="Nitrite/sulphite reductase 4Fe-4S" evidence="7">
    <location>
        <begin position="134"/>
        <end position="285"/>
    </location>
</feature>
<dbReference type="AlphaFoldDB" id="A0A3N1XB23"/>
<keyword evidence="6" id="KW-0411">Iron-sulfur</keyword>
<evidence type="ECO:0000256" key="6">
    <source>
        <dbReference type="ARBA" id="ARBA00023014"/>
    </source>
</evidence>
<keyword evidence="2" id="KW-0349">Heme</keyword>
<dbReference type="OrthoDB" id="9803707at2"/>
<dbReference type="InterPro" id="IPR006066">
    <property type="entry name" value="NO2/SO3_Rdtase_FeS/sirohaem_BS"/>
</dbReference>
<evidence type="ECO:0000256" key="1">
    <source>
        <dbReference type="ARBA" id="ARBA00022485"/>
    </source>
</evidence>
<dbReference type="PANTHER" id="PTHR32439">
    <property type="entry name" value="FERREDOXIN--NITRITE REDUCTASE, CHLOROPLASTIC"/>
    <property type="match status" value="1"/>
</dbReference>
<keyword evidence="1" id="KW-0004">4Fe-4S</keyword>
<evidence type="ECO:0000256" key="3">
    <source>
        <dbReference type="ARBA" id="ARBA00022723"/>
    </source>
</evidence>
<protein>
    <submittedName>
        <fullName evidence="9">Ferredoxin-nitrite reductase</fullName>
    </submittedName>
</protein>
<dbReference type="GO" id="GO:0016491">
    <property type="term" value="F:oxidoreductase activity"/>
    <property type="evidence" value="ECO:0007669"/>
    <property type="project" value="UniProtKB-KW"/>
</dbReference>
<dbReference type="EMBL" id="RJVG01000012">
    <property type="protein sequence ID" value="ROR23943.1"/>
    <property type="molecule type" value="Genomic_DNA"/>
</dbReference>
<dbReference type="GO" id="GO:0020037">
    <property type="term" value="F:heme binding"/>
    <property type="evidence" value="ECO:0007669"/>
    <property type="project" value="InterPro"/>
</dbReference>
<keyword evidence="3" id="KW-0479">Metal-binding</keyword>
<dbReference type="InterPro" id="IPR005117">
    <property type="entry name" value="NiRdtase/SiRdtase_haem-b_fer"/>
</dbReference>
<evidence type="ECO:0000256" key="4">
    <source>
        <dbReference type="ARBA" id="ARBA00023002"/>
    </source>
</evidence>
<dbReference type="InterPro" id="IPR045854">
    <property type="entry name" value="NO2/SO3_Rdtase_4Fe4S_sf"/>
</dbReference>
<keyword evidence="4" id="KW-0560">Oxidoreductase</keyword>
<dbReference type="Pfam" id="PF01077">
    <property type="entry name" value="NIR_SIR"/>
    <property type="match status" value="1"/>
</dbReference>
<dbReference type="GO" id="GO:0051539">
    <property type="term" value="F:4 iron, 4 sulfur cluster binding"/>
    <property type="evidence" value="ECO:0007669"/>
    <property type="project" value="UniProtKB-KW"/>
</dbReference>
<accession>A0A3N1XB23</accession>
<evidence type="ECO:0000259" key="7">
    <source>
        <dbReference type="Pfam" id="PF01077"/>
    </source>
</evidence>
<gene>
    <name evidence="9" type="ORF">EDD66_11274</name>
</gene>
<evidence type="ECO:0000256" key="5">
    <source>
        <dbReference type="ARBA" id="ARBA00023004"/>
    </source>
</evidence>
<evidence type="ECO:0000256" key="2">
    <source>
        <dbReference type="ARBA" id="ARBA00022617"/>
    </source>
</evidence>
<comment type="caution">
    <text evidence="9">The sequence shown here is derived from an EMBL/GenBank/DDBJ whole genome shotgun (WGS) entry which is preliminary data.</text>
</comment>
<keyword evidence="10" id="KW-1185">Reference proteome</keyword>
<dbReference type="Pfam" id="PF03460">
    <property type="entry name" value="NIR_SIR_ferr"/>
    <property type="match status" value="1"/>
</dbReference>
<dbReference type="GO" id="GO:0046872">
    <property type="term" value="F:metal ion binding"/>
    <property type="evidence" value="ECO:0007669"/>
    <property type="project" value="UniProtKB-KW"/>
</dbReference>
<dbReference type="SUPFAM" id="SSF55124">
    <property type="entry name" value="Nitrite/Sulfite reductase N-terminal domain-like"/>
    <property type="match status" value="2"/>
</dbReference>
<sequence length="535" mass="60742">MVMKKETISEAILNERIIQAKEIYKKDIIEFKQIGYKFINGEISSSEFKAASGRMGVYAQRNGQKFMLRLRILSGVSDFKTMKLIQDFTRDYSLDFIHFTTRQTIQLHNLEFDDLIEIMEKSLKRTLISQGGGGNFPRNVSLSPLSGVEQGEAFDVTPYAVLVNKYFLSQMNTYRLPRKFKAAFSNNERDSANASIADIGFVAVNKNGQKYFQVYIGGSLGPGGDISVPYDDLIDPKDIFYHIEAALHLFQAEGDYHNKGKARMRFIVKRMGRENFLQCYKEHLEYVKKTRKLDYELSNEYSVTIPDVGRKGSGNYPDVISQKQKNLYSVVLHPQGGILSSKDLDSLLCFLDKIPDAQIRLSMEESMVIRNLTSVQAEELLVLTKEIRNSTKLSRSVSCIGTPICQIGIQSSQELLENILNHFRKMDFAEDILPAIHISGCTNSCARHQMAQIGFQGKKKRVDSIVTDVYSLYTGGNITPANPIMAKSRGDLKSDDIPGFLYDLAVLLRNRSLEFDEFIKMYEAEFENFLGKYLV</sequence>
<evidence type="ECO:0000313" key="10">
    <source>
        <dbReference type="Proteomes" id="UP000273083"/>
    </source>
</evidence>
<name>A0A3N1XB23_9FIRM</name>
<evidence type="ECO:0000313" key="9">
    <source>
        <dbReference type="EMBL" id="ROR23943.1"/>
    </source>
</evidence>
<dbReference type="Gene3D" id="3.90.480.10">
    <property type="entry name" value="Sulfite Reductase Hemoprotein,Domain 2"/>
    <property type="match status" value="1"/>
</dbReference>
<dbReference type="InterPro" id="IPR006067">
    <property type="entry name" value="NO2/SO3_Rdtase_4Fe4S_dom"/>
</dbReference>
<feature type="domain" description="Nitrite/Sulfite reductase ferredoxin-like" evidence="8">
    <location>
        <begin position="58"/>
        <end position="121"/>
    </location>
</feature>
<keyword evidence="5" id="KW-0408">Iron</keyword>
<dbReference type="Proteomes" id="UP000273083">
    <property type="component" value="Unassembled WGS sequence"/>
</dbReference>
<dbReference type="RefSeq" id="WP_123610558.1">
    <property type="nucleotide sequence ID" value="NZ_RJVG01000012.1"/>
</dbReference>
<dbReference type="InterPro" id="IPR036136">
    <property type="entry name" value="Nit/Sulf_reduc_fer-like_dom_sf"/>
</dbReference>
<organism evidence="9 10">
    <name type="scientific">Mobilisporobacter senegalensis</name>
    <dbReference type="NCBI Taxonomy" id="1329262"/>
    <lineage>
        <taxon>Bacteria</taxon>
        <taxon>Bacillati</taxon>
        <taxon>Bacillota</taxon>
        <taxon>Clostridia</taxon>
        <taxon>Lachnospirales</taxon>
        <taxon>Lachnospiraceae</taxon>
        <taxon>Mobilisporobacter</taxon>
    </lineage>
</organism>
<dbReference type="Gene3D" id="3.30.413.10">
    <property type="entry name" value="Sulfite Reductase Hemoprotein, domain 1"/>
    <property type="match status" value="2"/>
</dbReference>
<reference evidence="9 10" key="1">
    <citation type="submission" date="2018-11" db="EMBL/GenBank/DDBJ databases">
        <title>Genomic Encyclopedia of Type Strains, Phase IV (KMG-IV): sequencing the most valuable type-strain genomes for metagenomic binning, comparative biology and taxonomic classification.</title>
        <authorList>
            <person name="Goeker M."/>
        </authorList>
    </citation>
    <scope>NUCLEOTIDE SEQUENCE [LARGE SCALE GENOMIC DNA]</scope>
    <source>
        <strain evidence="9 10">DSM 26537</strain>
    </source>
</reference>
<evidence type="ECO:0000259" key="8">
    <source>
        <dbReference type="Pfam" id="PF03460"/>
    </source>
</evidence>
<dbReference type="PANTHER" id="PTHR32439:SF9">
    <property type="entry name" value="BLR3264 PROTEIN"/>
    <property type="match status" value="1"/>
</dbReference>
<dbReference type="PRINTS" id="PR00397">
    <property type="entry name" value="SIROHAEM"/>
</dbReference>
<dbReference type="InterPro" id="IPR051329">
    <property type="entry name" value="NIR_SIR_4Fe-4S"/>
</dbReference>
<dbReference type="SUPFAM" id="SSF56014">
    <property type="entry name" value="Nitrite and sulphite reductase 4Fe-4S domain-like"/>
    <property type="match status" value="2"/>
</dbReference>